<sequence length="130" mass="14777">MFQDLATKKLIGEGTPQQNGIAERKNRDLLEKTRALMLQMNVPKRKLFVSRDVRFDEIKPYFNKPSDQNRQGEHLLDFFPLPNPVETSDCVHSIPHHSDSHATNIDNVITGDETEASEAQVVPHDNDTSL</sequence>
<proteinExistence type="predicted"/>
<name>A0A4Y1RNI9_PRUDU</name>
<reference evidence="1" key="1">
    <citation type="journal article" date="2019" name="Science">
        <title>Mutation of a bHLH transcription factor allowed almond domestication.</title>
        <authorList>
            <person name="Sanchez-Perez R."/>
            <person name="Pavan S."/>
            <person name="Mazzeo R."/>
            <person name="Moldovan C."/>
            <person name="Aiese Cigliano R."/>
            <person name="Del Cueto J."/>
            <person name="Ricciardi F."/>
            <person name="Lotti C."/>
            <person name="Ricciardi L."/>
            <person name="Dicenta F."/>
            <person name="Lopez-Marques R.L."/>
            <person name="Lindberg Moller B."/>
        </authorList>
    </citation>
    <scope>NUCLEOTIDE SEQUENCE</scope>
</reference>
<gene>
    <name evidence="1" type="ORF">Prudu_016588</name>
</gene>
<dbReference type="EMBL" id="AP019302">
    <property type="protein sequence ID" value="BBH05253.1"/>
    <property type="molecule type" value="Genomic_DNA"/>
</dbReference>
<organism evidence="1">
    <name type="scientific">Prunus dulcis</name>
    <name type="common">Almond</name>
    <name type="synonym">Amygdalus dulcis</name>
    <dbReference type="NCBI Taxonomy" id="3755"/>
    <lineage>
        <taxon>Eukaryota</taxon>
        <taxon>Viridiplantae</taxon>
        <taxon>Streptophyta</taxon>
        <taxon>Embryophyta</taxon>
        <taxon>Tracheophyta</taxon>
        <taxon>Spermatophyta</taxon>
        <taxon>Magnoliopsida</taxon>
        <taxon>eudicotyledons</taxon>
        <taxon>Gunneridae</taxon>
        <taxon>Pentapetalae</taxon>
        <taxon>rosids</taxon>
        <taxon>fabids</taxon>
        <taxon>Rosales</taxon>
        <taxon>Rosaceae</taxon>
        <taxon>Amygdaloideae</taxon>
        <taxon>Amygdaleae</taxon>
        <taxon>Prunus</taxon>
    </lineage>
</organism>
<evidence type="ECO:0000313" key="1">
    <source>
        <dbReference type="EMBL" id="BBH05253.1"/>
    </source>
</evidence>
<evidence type="ECO:0008006" key="2">
    <source>
        <dbReference type="Google" id="ProtNLM"/>
    </source>
</evidence>
<dbReference type="AlphaFoldDB" id="A0A4Y1RNI9"/>
<protein>
    <recommendedName>
        <fullName evidence="2">Integrase catalytic domain-containing protein</fullName>
    </recommendedName>
</protein>
<accession>A0A4Y1RNI9</accession>
<dbReference type="InterPro" id="IPR012337">
    <property type="entry name" value="RNaseH-like_sf"/>
</dbReference>
<dbReference type="SUPFAM" id="SSF53098">
    <property type="entry name" value="Ribonuclease H-like"/>
    <property type="match status" value="1"/>
</dbReference>